<keyword evidence="6" id="KW-1185">Reference proteome</keyword>
<dbReference type="PANTHER" id="PTHR37418">
    <property type="entry name" value="3-KETO-5-AMINOHEXANOATE CLEAVAGE ENZYME-RELATED"/>
    <property type="match status" value="1"/>
</dbReference>
<evidence type="ECO:0000313" key="6">
    <source>
        <dbReference type="Proteomes" id="UP000529946"/>
    </source>
</evidence>
<keyword evidence="4" id="KW-0862">Zinc</keyword>
<dbReference type="Gene3D" id="3.20.20.70">
    <property type="entry name" value="Aldolase class I"/>
    <property type="match status" value="1"/>
</dbReference>
<dbReference type="PANTHER" id="PTHR37418:SF2">
    <property type="entry name" value="3-KETO-5-AMINOHEXANOATE CLEAVAGE ENZYME"/>
    <property type="match status" value="1"/>
</dbReference>
<sequence length="374" mass="41700">MYFTDDSLLPENQDPLIITAAPYGPMWLPEDYPTDIDVSWDAQVQKAVDCYNAGATVLHIHVRDPQTGKISKNFNEYNDQIGRLRNAVPKMVLQVGGSISFAPPADGEMAQWQGYDTRHMLTEINPKPDQITVAVGTSQWDITSISSLQDWPDRMANEQTMWAFANMSVDALPDFYIEHLKRLKTAGIQPYFALGHIHGLEIVERLIRRGQYMGPVNGFFSMGGGGTCGVNPFDWMELVRRTPQGSIWTYQTMFRHSYPLAAMMIALGQHTRAGIEENLWDTTPGKRLTSVQMIEKHVRMAKELGRPVATAEEAREIMKLGVTYNSTEETLLALGLPPNRPAGERGFITYPDTTGKVASAYRAGSDGHALAGEY</sequence>
<protein>
    <submittedName>
        <fullName evidence="5">Uncharacterized protein (DUF849 family)</fullName>
    </submittedName>
</protein>
<keyword evidence="3" id="KW-0479">Metal-binding</keyword>
<dbReference type="GO" id="GO:0043720">
    <property type="term" value="F:3-keto-5-aminohexanoate cleavage activity"/>
    <property type="evidence" value="ECO:0007669"/>
    <property type="project" value="InterPro"/>
</dbReference>
<name>A0A7W6JAJ5_9CAUL</name>
<evidence type="ECO:0000256" key="1">
    <source>
        <dbReference type="ARBA" id="ARBA00001947"/>
    </source>
</evidence>
<dbReference type="InterPro" id="IPR013785">
    <property type="entry name" value="Aldolase_TIM"/>
</dbReference>
<dbReference type="AlphaFoldDB" id="A0A7W6JAJ5"/>
<evidence type="ECO:0000256" key="3">
    <source>
        <dbReference type="ARBA" id="ARBA00022723"/>
    </source>
</evidence>
<gene>
    <name evidence="5" type="ORF">GGR12_000386</name>
</gene>
<evidence type="ECO:0000313" key="5">
    <source>
        <dbReference type="EMBL" id="MBB4081547.1"/>
    </source>
</evidence>
<comment type="caution">
    <text evidence="5">The sequence shown here is derived from an EMBL/GenBank/DDBJ whole genome shotgun (WGS) entry which is preliminary data.</text>
</comment>
<evidence type="ECO:0000256" key="4">
    <source>
        <dbReference type="ARBA" id="ARBA00022833"/>
    </source>
</evidence>
<dbReference type="GO" id="GO:0046872">
    <property type="term" value="F:metal ion binding"/>
    <property type="evidence" value="ECO:0007669"/>
    <property type="project" value="UniProtKB-KW"/>
</dbReference>
<comment type="cofactor">
    <cofactor evidence="1">
        <name>Zn(2+)</name>
        <dbReference type="ChEBI" id="CHEBI:29105"/>
    </cofactor>
</comment>
<dbReference type="InterPro" id="IPR008567">
    <property type="entry name" value="BKACE"/>
</dbReference>
<dbReference type="EMBL" id="JACIDM010000001">
    <property type="protein sequence ID" value="MBB4081547.1"/>
    <property type="molecule type" value="Genomic_DNA"/>
</dbReference>
<dbReference type="RefSeq" id="WP_183202316.1">
    <property type="nucleotide sequence ID" value="NZ_BAAAER010000002.1"/>
</dbReference>
<reference evidence="5 6" key="1">
    <citation type="submission" date="2020-08" db="EMBL/GenBank/DDBJ databases">
        <title>Genomic Encyclopedia of Type Strains, Phase IV (KMG-IV): sequencing the most valuable type-strain genomes for metagenomic binning, comparative biology and taxonomic classification.</title>
        <authorList>
            <person name="Goeker M."/>
        </authorList>
    </citation>
    <scope>NUCLEOTIDE SEQUENCE [LARGE SCALE GENOMIC DNA]</scope>
    <source>
        <strain evidence="5 6">DSM 23960</strain>
    </source>
</reference>
<proteinExistence type="predicted"/>
<evidence type="ECO:0000256" key="2">
    <source>
        <dbReference type="ARBA" id="ARBA00022679"/>
    </source>
</evidence>
<accession>A0A7W6JAJ5</accession>
<organism evidence="5 6">
    <name type="scientific">Brevundimonas lenta</name>
    <dbReference type="NCBI Taxonomy" id="424796"/>
    <lineage>
        <taxon>Bacteria</taxon>
        <taxon>Pseudomonadati</taxon>
        <taxon>Pseudomonadota</taxon>
        <taxon>Alphaproteobacteria</taxon>
        <taxon>Caulobacterales</taxon>
        <taxon>Caulobacteraceae</taxon>
        <taxon>Brevundimonas</taxon>
    </lineage>
</organism>
<keyword evidence="2" id="KW-0808">Transferase</keyword>
<dbReference type="Pfam" id="PF05853">
    <property type="entry name" value="BKACE"/>
    <property type="match status" value="1"/>
</dbReference>
<dbReference type="Proteomes" id="UP000529946">
    <property type="component" value="Unassembled WGS sequence"/>
</dbReference>